<reference evidence="11" key="1">
    <citation type="submission" date="2021-07" db="EMBL/GenBank/DDBJ databases">
        <authorList>
            <person name="Durling M."/>
        </authorList>
    </citation>
    <scope>NUCLEOTIDE SEQUENCE</scope>
</reference>
<dbReference type="SFLD" id="SFLDG01067">
    <property type="entry name" value="SPASM/twitch_domain_containing"/>
    <property type="match status" value="1"/>
</dbReference>
<comment type="cofactor">
    <cofactor evidence="1">
        <name>[4Fe-4S] cluster</name>
        <dbReference type="ChEBI" id="CHEBI:49883"/>
    </cofactor>
</comment>
<dbReference type="Proteomes" id="UP000701801">
    <property type="component" value="Unassembled WGS sequence"/>
</dbReference>
<dbReference type="PANTHER" id="PTHR21339:SF0">
    <property type="entry name" value="S-ADENOSYLMETHIONINE-DEPENDENT NUCLEOTIDE DEHYDRATASE RSAD2"/>
    <property type="match status" value="1"/>
</dbReference>
<feature type="domain" description="Radical SAM core" evidence="10">
    <location>
        <begin position="42"/>
        <end position="251"/>
    </location>
</feature>
<dbReference type="SMART" id="SM00729">
    <property type="entry name" value="Elp3"/>
    <property type="match status" value="1"/>
</dbReference>
<dbReference type="Gene3D" id="3.20.20.70">
    <property type="entry name" value="Aldolase class I"/>
    <property type="match status" value="1"/>
</dbReference>
<keyword evidence="8" id="KW-0496">Mitochondrion</keyword>
<dbReference type="InterPro" id="IPR013785">
    <property type="entry name" value="Aldolase_TIM"/>
</dbReference>
<accession>A0A9N9LEL3</accession>
<protein>
    <recommendedName>
        <fullName evidence="10">Radical SAM core domain-containing protein</fullName>
    </recommendedName>
</protein>
<dbReference type="GO" id="GO:0003824">
    <property type="term" value="F:catalytic activity"/>
    <property type="evidence" value="ECO:0007669"/>
    <property type="project" value="InterPro"/>
</dbReference>
<dbReference type="AlphaFoldDB" id="A0A9N9LEL3"/>
<dbReference type="InterPro" id="IPR051196">
    <property type="entry name" value="RSAD2/Viperin_antiviral"/>
</dbReference>
<sequence length="341" mass="38960">MSSVFPSAPLLSTTSLLGAICLFSTTAYILYHLYRLHEIRTTTAPTSVNYHFSRKCNYTCGFCFHTEKTSSKLSLEDAQRGMRLLKEAGMKKLNFAGGEPFLYTKFLGDLLRYGKVDLQIESISIVSNGSKITEKFLRTHAAFIDILAISCDSFDPHTNIKIGRGKHGNNIETLKKIAGWCQAFGIEFKINTVVCSLNWNEDLTRLITQLQPFRWKVFQCLIVTGENDNEERKRDARLFLVSQQQWQTFCDRHKHLECFVPESNDMMTGSYLVLDENMSFLDKGDGEERASESILDVGVRTAMIQVRWERTTFLTRGGVYDWTKARSSEGCGTQENKELEW</sequence>
<comment type="caution">
    <text evidence="11">The sequence shown here is derived from an EMBL/GenBank/DDBJ whole genome shotgun (WGS) entry which is preliminary data.</text>
</comment>
<dbReference type="EMBL" id="CAJVRM010000041">
    <property type="protein sequence ID" value="CAG8972333.1"/>
    <property type="molecule type" value="Genomic_DNA"/>
</dbReference>
<dbReference type="SFLD" id="SFLDG01088">
    <property type="entry name" value="antiviral_proteins"/>
    <property type="match status" value="1"/>
</dbReference>
<dbReference type="CDD" id="cd01335">
    <property type="entry name" value="Radical_SAM"/>
    <property type="match status" value="1"/>
</dbReference>
<dbReference type="SFLD" id="SFLDS00029">
    <property type="entry name" value="Radical_SAM"/>
    <property type="match status" value="1"/>
</dbReference>
<keyword evidence="12" id="KW-1185">Reference proteome</keyword>
<keyword evidence="2" id="KW-0004">4Fe-4S</keyword>
<keyword evidence="7" id="KW-0051">Antiviral defense</keyword>
<dbReference type="GO" id="GO:0051539">
    <property type="term" value="F:4 iron, 4 sulfur cluster binding"/>
    <property type="evidence" value="ECO:0007669"/>
    <property type="project" value="UniProtKB-KW"/>
</dbReference>
<dbReference type="GO" id="GO:0051607">
    <property type="term" value="P:defense response to virus"/>
    <property type="evidence" value="ECO:0007669"/>
    <property type="project" value="UniProtKB-KW"/>
</dbReference>
<dbReference type="InterPro" id="IPR006638">
    <property type="entry name" value="Elp3/MiaA/NifB-like_rSAM"/>
</dbReference>
<dbReference type="SUPFAM" id="SSF102114">
    <property type="entry name" value="Radical SAM enzymes"/>
    <property type="match status" value="1"/>
</dbReference>
<gene>
    <name evidence="11" type="ORF">HYALB_00001736</name>
</gene>
<dbReference type="NCBIfam" id="NF038283">
    <property type="entry name" value="viperin_w_prok"/>
    <property type="match status" value="1"/>
</dbReference>
<evidence type="ECO:0000256" key="7">
    <source>
        <dbReference type="ARBA" id="ARBA00023118"/>
    </source>
</evidence>
<organism evidence="11 12">
    <name type="scientific">Hymenoscyphus albidus</name>
    <dbReference type="NCBI Taxonomy" id="595503"/>
    <lineage>
        <taxon>Eukaryota</taxon>
        <taxon>Fungi</taxon>
        <taxon>Dikarya</taxon>
        <taxon>Ascomycota</taxon>
        <taxon>Pezizomycotina</taxon>
        <taxon>Leotiomycetes</taxon>
        <taxon>Helotiales</taxon>
        <taxon>Helotiaceae</taxon>
        <taxon>Hymenoscyphus</taxon>
    </lineage>
</organism>
<dbReference type="GO" id="GO:0046872">
    <property type="term" value="F:metal ion binding"/>
    <property type="evidence" value="ECO:0007669"/>
    <property type="project" value="UniProtKB-KW"/>
</dbReference>
<evidence type="ECO:0000256" key="5">
    <source>
        <dbReference type="ARBA" id="ARBA00023004"/>
    </source>
</evidence>
<evidence type="ECO:0000256" key="4">
    <source>
        <dbReference type="ARBA" id="ARBA00022723"/>
    </source>
</evidence>
<evidence type="ECO:0000256" key="6">
    <source>
        <dbReference type="ARBA" id="ARBA00023014"/>
    </source>
</evidence>
<keyword evidence="9" id="KW-0472">Membrane</keyword>
<evidence type="ECO:0000313" key="12">
    <source>
        <dbReference type="Proteomes" id="UP000701801"/>
    </source>
</evidence>
<keyword evidence="4" id="KW-0479">Metal-binding</keyword>
<dbReference type="PROSITE" id="PS51918">
    <property type="entry name" value="RADICAL_SAM"/>
    <property type="match status" value="1"/>
</dbReference>
<feature type="transmembrane region" description="Helical" evidence="9">
    <location>
        <begin position="12"/>
        <end position="31"/>
    </location>
</feature>
<keyword evidence="6" id="KW-0411">Iron-sulfur</keyword>
<name>A0A9N9LEL3_9HELO</name>
<keyword evidence="9" id="KW-1133">Transmembrane helix</keyword>
<dbReference type="InterPro" id="IPR058240">
    <property type="entry name" value="rSAM_sf"/>
</dbReference>
<evidence type="ECO:0000313" key="11">
    <source>
        <dbReference type="EMBL" id="CAG8972333.1"/>
    </source>
</evidence>
<dbReference type="SFLD" id="SFLDF00318">
    <property type="entry name" value="Viperin"/>
    <property type="match status" value="1"/>
</dbReference>
<evidence type="ECO:0000256" key="1">
    <source>
        <dbReference type="ARBA" id="ARBA00001966"/>
    </source>
</evidence>
<keyword evidence="9" id="KW-0812">Transmembrane</keyword>
<dbReference type="OrthoDB" id="549750at2759"/>
<dbReference type="PANTHER" id="PTHR21339">
    <property type="entry name" value="RADICAL S-ADENOSYL METHIONINE DOMAIN-CONTAINING PROTEIN 2"/>
    <property type="match status" value="1"/>
</dbReference>
<evidence type="ECO:0000256" key="2">
    <source>
        <dbReference type="ARBA" id="ARBA00022485"/>
    </source>
</evidence>
<keyword evidence="3" id="KW-0949">S-adenosyl-L-methionine</keyword>
<evidence type="ECO:0000256" key="3">
    <source>
        <dbReference type="ARBA" id="ARBA00022691"/>
    </source>
</evidence>
<dbReference type="Pfam" id="PF04055">
    <property type="entry name" value="Radical_SAM"/>
    <property type="match status" value="1"/>
</dbReference>
<proteinExistence type="predicted"/>
<dbReference type="InterPro" id="IPR007197">
    <property type="entry name" value="rSAM"/>
</dbReference>
<keyword evidence="5" id="KW-0408">Iron</keyword>
<evidence type="ECO:0000256" key="9">
    <source>
        <dbReference type="SAM" id="Phobius"/>
    </source>
</evidence>
<evidence type="ECO:0000256" key="8">
    <source>
        <dbReference type="ARBA" id="ARBA00023128"/>
    </source>
</evidence>
<evidence type="ECO:0000259" key="10">
    <source>
        <dbReference type="PROSITE" id="PS51918"/>
    </source>
</evidence>